<protein>
    <submittedName>
        <fullName evidence="1">Uncharacterized protein</fullName>
    </submittedName>
</protein>
<reference evidence="1" key="1">
    <citation type="journal article" date="2014" name="Front. Microbiol.">
        <title>High frequency of phylogenetically diverse reductive dehalogenase-homologous genes in deep subseafloor sedimentary metagenomes.</title>
        <authorList>
            <person name="Kawai M."/>
            <person name="Futagami T."/>
            <person name="Toyoda A."/>
            <person name="Takaki Y."/>
            <person name="Nishi S."/>
            <person name="Hori S."/>
            <person name="Arai W."/>
            <person name="Tsubouchi T."/>
            <person name="Morono Y."/>
            <person name="Uchiyama I."/>
            <person name="Ito T."/>
            <person name="Fujiyama A."/>
            <person name="Inagaki F."/>
            <person name="Takami H."/>
        </authorList>
    </citation>
    <scope>NUCLEOTIDE SEQUENCE</scope>
    <source>
        <strain evidence="1">Expedition CK06-06</strain>
    </source>
</reference>
<accession>X0WTS1</accession>
<dbReference type="EMBL" id="BARS01036530">
    <property type="protein sequence ID" value="GAG16116.1"/>
    <property type="molecule type" value="Genomic_DNA"/>
</dbReference>
<sequence length="53" mass="5671">MPDAPALLKELQDFRVTYSSAGHALFNARHGAHDDLVLALALAVFGATRPPVE</sequence>
<proteinExistence type="predicted"/>
<gene>
    <name evidence="1" type="ORF">S01H1_56136</name>
</gene>
<dbReference type="AlphaFoldDB" id="X0WTS1"/>
<name>X0WTS1_9ZZZZ</name>
<dbReference type="Gene3D" id="3.30.420.240">
    <property type="match status" value="1"/>
</dbReference>
<feature type="non-terminal residue" evidence="1">
    <location>
        <position position="53"/>
    </location>
</feature>
<evidence type="ECO:0000313" key="1">
    <source>
        <dbReference type="EMBL" id="GAG16116.1"/>
    </source>
</evidence>
<organism evidence="1">
    <name type="scientific">marine sediment metagenome</name>
    <dbReference type="NCBI Taxonomy" id="412755"/>
    <lineage>
        <taxon>unclassified sequences</taxon>
        <taxon>metagenomes</taxon>
        <taxon>ecological metagenomes</taxon>
    </lineage>
</organism>
<comment type="caution">
    <text evidence="1">The sequence shown here is derived from an EMBL/GenBank/DDBJ whole genome shotgun (WGS) entry which is preliminary data.</text>
</comment>